<sequence length="425" mass="49036">MANQAFSTSSLARCLFKADFYDDQRISDDDYRKSVIAYALQIAQNPTEKTPALKQIKISNKAGYTAGNLASKMVLRRCNININKAYNIAPKNRQSISRELPAYLREGTKYKVYRLDIKSFFENIPTNILLNIIDGSEKLSHQTKLIIRAHIEHFKQRYGSGIPRGVETSPSLSELLLSEYDKKVTSHDEVFYYSRFVDDILIITSSNEKEDEFYKWLCDLLPSPLEYNSTKTKIYPVPRRKKAGTANPNGKLVLSFDFLGYSYKVYDTPLPLKDGVENSKTATSIYRKVRIDIEEKKIRKIKEKLCKAIYSFAKNKDFKLLFDRISFLTSNRELKNKGGDRKVPTGIYYNYASIDTPADSLNNLDRFLRSTLTGKSGRLHKTYSSHITSEHKSKLLKLSFTQGFEKRAHRKFSPNRLKEITRVWL</sequence>
<feature type="domain" description="Reverse transcriptase" evidence="1">
    <location>
        <begin position="1"/>
        <end position="263"/>
    </location>
</feature>
<gene>
    <name evidence="2" type="ORF">GCM10017655_39860</name>
</gene>
<evidence type="ECO:0000259" key="1">
    <source>
        <dbReference type="PROSITE" id="PS50878"/>
    </source>
</evidence>
<name>A0A9W6K8L7_9PSED</name>
<protein>
    <submittedName>
        <fullName evidence="2">Maturase</fullName>
    </submittedName>
</protein>
<dbReference type="Pfam" id="PF00078">
    <property type="entry name" value="RVT_1"/>
    <property type="match status" value="1"/>
</dbReference>
<proteinExistence type="predicted"/>
<evidence type="ECO:0000313" key="2">
    <source>
        <dbReference type="EMBL" id="GLK90922.1"/>
    </source>
</evidence>
<dbReference type="EMBL" id="BSFN01000015">
    <property type="protein sequence ID" value="GLK90922.1"/>
    <property type="molecule type" value="Genomic_DNA"/>
</dbReference>
<evidence type="ECO:0000313" key="3">
    <source>
        <dbReference type="Proteomes" id="UP001143328"/>
    </source>
</evidence>
<dbReference type="Proteomes" id="UP001143328">
    <property type="component" value="Unassembled WGS sequence"/>
</dbReference>
<dbReference type="InterPro" id="IPR000477">
    <property type="entry name" value="RT_dom"/>
</dbReference>
<comment type="caution">
    <text evidence="2">The sequence shown here is derived from an EMBL/GenBank/DDBJ whole genome shotgun (WGS) entry which is preliminary data.</text>
</comment>
<dbReference type="AlphaFoldDB" id="A0A9W6K8L7"/>
<reference evidence="2" key="1">
    <citation type="journal article" date="2014" name="Int. J. Syst. Evol. Microbiol.">
        <title>Complete genome sequence of Corynebacterium casei LMG S-19264T (=DSM 44701T), isolated from a smear-ripened cheese.</title>
        <authorList>
            <consortium name="US DOE Joint Genome Institute (JGI-PGF)"/>
            <person name="Walter F."/>
            <person name="Albersmeier A."/>
            <person name="Kalinowski J."/>
            <person name="Ruckert C."/>
        </authorList>
    </citation>
    <scope>NUCLEOTIDE SEQUENCE</scope>
    <source>
        <strain evidence="2">VKM B-2935</strain>
    </source>
</reference>
<dbReference type="NCBIfam" id="NF041747">
    <property type="entry name" value="Drt3a"/>
    <property type="match status" value="1"/>
</dbReference>
<reference evidence="2" key="2">
    <citation type="submission" date="2023-01" db="EMBL/GenBank/DDBJ databases">
        <authorList>
            <person name="Sun Q."/>
            <person name="Evtushenko L."/>
        </authorList>
    </citation>
    <scope>NUCLEOTIDE SEQUENCE</scope>
    <source>
        <strain evidence="2">VKM B-2935</strain>
    </source>
</reference>
<dbReference type="RefSeq" id="WP_271197086.1">
    <property type="nucleotide sequence ID" value="NZ_BSFN01000015.1"/>
</dbReference>
<organism evidence="2 3">
    <name type="scientific">Pseudomonas turukhanskensis</name>
    <dbReference type="NCBI Taxonomy" id="1806536"/>
    <lineage>
        <taxon>Bacteria</taxon>
        <taxon>Pseudomonadati</taxon>
        <taxon>Pseudomonadota</taxon>
        <taxon>Gammaproteobacteria</taxon>
        <taxon>Pseudomonadales</taxon>
        <taxon>Pseudomonadaceae</taxon>
        <taxon>Pseudomonas</taxon>
    </lineage>
</organism>
<keyword evidence="3" id="KW-1185">Reference proteome</keyword>
<accession>A0A9W6K8L7</accession>
<dbReference type="PROSITE" id="PS50878">
    <property type="entry name" value="RT_POL"/>
    <property type="match status" value="1"/>
</dbReference>